<dbReference type="InParanoid" id="A0A0J6WTZ7"/>
<dbReference type="Pfam" id="PF12698">
    <property type="entry name" value="ABC2_membrane_3"/>
    <property type="match status" value="1"/>
</dbReference>
<comment type="caution">
    <text evidence="10">The sequence shown here is derived from an EMBL/GenBank/DDBJ whole genome shotgun (WGS) entry which is preliminary data.</text>
</comment>
<dbReference type="InterPro" id="IPR047817">
    <property type="entry name" value="ABC2_TM_bact-type"/>
</dbReference>
<dbReference type="GO" id="GO:0043190">
    <property type="term" value="C:ATP-binding cassette (ABC) transporter complex"/>
    <property type="evidence" value="ECO:0007669"/>
    <property type="project" value="InterPro"/>
</dbReference>
<comment type="similarity">
    <text evidence="2 8">Belongs to the ABC-2 integral membrane protein family.</text>
</comment>
<dbReference type="FunCoup" id="A0A0J6WTZ7">
    <property type="interactions" value="90"/>
</dbReference>
<name>A0A0J6WTZ7_9FIRM</name>
<dbReference type="AlphaFoldDB" id="A0A0J6WTZ7"/>
<evidence type="ECO:0000256" key="4">
    <source>
        <dbReference type="ARBA" id="ARBA00022475"/>
    </source>
</evidence>
<dbReference type="Gene3D" id="3.40.1710.10">
    <property type="entry name" value="abc type-2 transporter like domain"/>
    <property type="match status" value="1"/>
</dbReference>
<dbReference type="PANTHER" id="PTHR30294">
    <property type="entry name" value="MEMBRANE COMPONENT OF ABC TRANSPORTER YHHJ-RELATED"/>
    <property type="match status" value="1"/>
</dbReference>
<dbReference type="Proteomes" id="UP000036503">
    <property type="component" value="Unassembled WGS sequence"/>
</dbReference>
<evidence type="ECO:0000256" key="3">
    <source>
        <dbReference type="ARBA" id="ARBA00022448"/>
    </source>
</evidence>
<dbReference type="InterPro" id="IPR000412">
    <property type="entry name" value="ABC_2_transport"/>
</dbReference>
<dbReference type="EMBL" id="LEKT01000083">
    <property type="protein sequence ID" value="KMO85252.1"/>
    <property type="molecule type" value="Genomic_DNA"/>
</dbReference>
<proteinExistence type="inferred from homology"/>
<evidence type="ECO:0000259" key="9">
    <source>
        <dbReference type="PROSITE" id="PS51012"/>
    </source>
</evidence>
<evidence type="ECO:0000256" key="8">
    <source>
        <dbReference type="RuleBase" id="RU361157"/>
    </source>
</evidence>
<organism evidence="10 11">
    <name type="scientific">Megasphaera cerevisiae DSM 20462</name>
    <dbReference type="NCBI Taxonomy" id="1122219"/>
    <lineage>
        <taxon>Bacteria</taxon>
        <taxon>Bacillati</taxon>
        <taxon>Bacillota</taxon>
        <taxon>Negativicutes</taxon>
        <taxon>Veillonellales</taxon>
        <taxon>Veillonellaceae</taxon>
        <taxon>Megasphaera</taxon>
    </lineage>
</organism>
<dbReference type="InterPro" id="IPR051449">
    <property type="entry name" value="ABC-2_transporter_component"/>
</dbReference>
<gene>
    <name evidence="10" type="ORF">AB840_14575</name>
</gene>
<dbReference type="InterPro" id="IPR013525">
    <property type="entry name" value="ABC2_TM"/>
</dbReference>
<feature type="transmembrane region" description="Helical" evidence="8">
    <location>
        <begin position="228"/>
        <end position="252"/>
    </location>
</feature>
<feature type="transmembrane region" description="Helical" evidence="8">
    <location>
        <begin position="343"/>
        <end position="365"/>
    </location>
</feature>
<evidence type="ECO:0000256" key="6">
    <source>
        <dbReference type="ARBA" id="ARBA00022989"/>
    </source>
</evidence>
<keyword evidence="11" id="KW-1185">Reference proteome</keyword>
<keyword evidence="5 8" id="KW-0812">Transmembrane</keyword>
<evidence type="ECO:0000256" key="1">
    <source>
        <dbReference type="ARBA" id="ARBA00004651"/>
    </source>
</evidence>
<evidence type="ECO:0000313" key="10">
    <source>
        <dbReference type="EMBL" id="KMO85252.1"/>
    </source>
</evidence>
<keyword evidence="6 8" id="KW-1133">Transmembrane helix</keyword>
<evidence type="ECO:0000256" key="7">
    <source>
        <dbReference type="ARBA" id="ARBA00023136"/>
    </source>
</evidence>
<dbReference type="PATRIC" id="fig|1122219.3.peg.3359"/>
<comment type="subcellular location">
    <subcellularLocation>
        <location evidence="1 8">Cell membrane</location>
        <topology evidence="1 8">Multi-pass membrane protein</topology>
    </subcellularLocation>
</comment>
<feature type="transmembrane region" description="Helical" evidence="8">
    <location>
        <begin position="177"/>
        <end position="202"/>
    </location>
</feature>
<feature type="transmembrane region" description="Helical" evidence="8">
    <location>
        <begin position="259"/>
        <end position="283"/>
    </location>
</feature>
<dbReference type="PROSITE" id="PS51012">
    <property type="entry name" value="ABC_TM2"/>
    <property type="match status" value="1"/>
</dbReference>
<feature type="transmembrane region" description="Helical" evidence="8">
    <location>
        <begin position="289"/>
        <end position="309"/>
    </location>
</feature>
<dbReference type="STRING" id="39029.BSR42_05340"/>
<feature type="transmembrane region" description="Helical" evidence="8">
    <location>
        <begin position="316"/>
        <end position="337"/>
    </location>
</feature>
<keyword evidence="4 8" id="KW-1003">Cell membrane</keyword>
<evidence type="ECO:0000256" key="2">
    <source>
        <dbReference type="ARBA" id="ARBA00007783"/>
    </source>
</evidence>
<keyword evidence="7 8" id="KW-0472">Membrane</keyword>
<dbReference type="GO" id="GO:0140359">
    <property type="term" value="F:ABC-type transporter activity"/>
    <property type="evidence" value="ECO:0007669"/>
    <property type="project" value="InterPro"/>
</dbReference>
<keyword evidence="3 8" id="KW-0813">Transport</keyword>
<feature type="domain" description="ABC transmembrane type-2" evidence="9">
    <location>
        <begin position="146"/>
        <end position="371"/>
    </location>
</feature>
<dbReference type="PRINTS" id="PR00164">
    <property type="entry name" value="ABC2TRNSPORT"/>
</dbReference>
<reference evidence="10 11" key="1">
    <citation type="submission" date="2015-06" db="EMBL/GenBank/DDBJ databases">
        <title>Draft genome sequence of beer spoilage bacterium Megasphaera cerevisiae type strain 20462.</title>
        <authorList>
            <person name="Kutumbaka K."/>
            <person name="Pasmowitz J."/>
            <person name="Mategko J."/>
            <person name="Reyes D."/>
            <person name="Friedrich A."/>
            <person name="Han S."/>
            <person name="Martens-Habbena W."/>
            <person name="Neal-McKinney J."/>
            <person name="Janagama H.K."/>
            <person name="Nadala C."/>
            <person name="Samadpour M."/>
        </authorList>
    </citation>
    <scope>NUCLEOTIDE SEQUENCE [LARGE SCALE GENOMIC DNA]</scope>
    <source>
        <strain evidence="10 11">DSM 20462</strain>
    </source>
</reference>
<dbReference type="PANTHER" id="PTHR30294:SF29">
    <property type="entry name" value="MULTIDRUG ABC TRANSPORTER PERMEASE YBHS-RELATED"/>
    <property type="match status" value="1"/>
</dbReference>
<protein>
    <recommendedName>
        <fullName evidence="8">Transport permease protein</fullName>
    </recommendedName>
</protein>
<sequence length="373" mass="41920">MTRLLAMLYKEVLQMKRDPITLIIMFMLPLVQLLLFGFAIHTDIKHQSTAVFDQSLTQESRDLLASFTNSEYFDINYVAHTFQEANTLVDGGRAKVAIIIPPDLASNVKHGHSTPIQVIVDASDSTSSSTAISAAQAIGQLKSQELMLKHNPRITDTDLNLYDIRIRAWYNRDAVTVYYMLPGIMGIILTMTMVMITSMSIVRERERGTLEQLMVTPLKTWELMVGKVIPYIFVGYVQTTVSILVGIGIFALPMRGSIFLLYGLTTLFIIASLTLGLVISTISKTQMQAMQMSFLVFMPSVLLSGFIFPREAMPAFFYYLSALLPMTYYIDILRGIILKGNTLLILYSQAAALLIFIIITFLIAVKKFTRMMN</sequence>
<feature type="transmembrane region" description="Helical" evidence="8">
    <location>
        <begin position="20"/>
        <end position="40"/>
    </location>
</feature>
<dbReference type="RefSeq" id="WP_048515572.1">
    <property type="nucleotide sequence ID" value="NZ_FUXD01000078.1"/>
</dbReference>
<accession>A0A0J6WTZ7</accession>
<evidence type="ECO:0000256" key="5">
    <source>
        <dbReference type="ARBA" id="ARBA00022692"/>
    </source>
</evidence>
<evidence type="ECO:0000313" key="11">
    <source>
        <dbReference type="Proteomes" id="UP000036503"/>
    </source>
</evidence>
<dbReference type="OrthoDB" id="9776218at2"/>